<evidence type="ECO:0000313" key="2">
    <source>
        <dbReference type="Proteomes" id="UP000274358"/>
    </source>
</evidence>
<organism evidence="1 2">
    <name type="scientific">Dyella choica</name>
    <dbReference type="NCBI Taxonomy" id="1927959"/>
    <lineage>
        <taxon>Bacteria</taxon>
        <taxon>Pseudomonadati</taxon>
        <taxon>Pseudomonadota</taxon>
        <taxon>Gammaproteobacteria</taxon>
        <taxon>Lysobacterales</taxon>
        <taxon>Rhodanobacteraceae</taxon>
        <taxon>Dyella</taxon>
    </lineage>
</organism>
<protein>
    <recommendedName>
        <fullName evidence="3">HEAT repeat domain-containing protein</fullName>
    </recommendedName>
</protein>
<keyword evidence="2" id="KW-1185">Reference proteome</keyword>
<sequence>MDHNELLQCDDELRLHPIMACIEDALASSDAFVFADHLPLYETIFKSDLALQALKLSLQKIAANPDYQLPRFVMEGTVLGWTILATEHFRVSIGVRHSAWAGVENGVAPDVEAPSNPEQPKMEPYPFDLFLGILSVPELAVERYAVVPPLDESEEHRLEYLSEQVMFAGDSMYLAAGTDLTLSRLKGSMVYMEITGNSRISLLPRFDPRDKRFCGWVSGDPTASRIEILTRVLADFDYQPGVEVVKRLTHHRDHHVRWNSMRHLLRMSAGAGVERVRGAVSSDPNPDLRAVASQVLAQLAAEA</sequence>
<name>A0A432LZH8_9GAMM</name>
<gene>
    <name evidence="1" type="ORF">EKH80_22895</name>
</gene>
<dbReference type="AlphaFoldDB" id="A0A432LZH8"/>
<reference evidence="1 2" key="1">
    <citation type="submission" date="2018-12" db="EMBL/GenBank/DDBJ databases">
        <title>Dyella dinghuensis sp. nov. DHOA06 and Dyella choica sp. nov. 4M-K27, isolated from forest soil.</title>
        <authorList>
            <person name="Qiu L.-H."/>
            <person name="Gao Z.-H."/>
        </authorList>
    </citation>
    <scope>NUCLEOTIDE SEQUENCE [LARGE SCALE GENOMIC DNA]</scope>
    <source>
        <strain evidence="1 2">4M-K27</strain>
    </source>
</reference>
<dbReference type="SUPFAM" id="SSF48371">
    <property type="entry name" value="ARM repeat"/>
    <property type="match status" value="1"/>
</dbReference>
<proteinExistence type="predicted"/>
<evidence type="ECO:0008006" key="3">
    <source>
        <dbReference type="Google" id="ProtNLM"/>
    </source>
</evidence>
<accession>A0A432LZH8</accession>
<comment type="caution">
    <text evidence="1">The sequence shown here is derived from an EMBL/GenBank/DDBJ whole genome shotgun (WGS) entry which is preliminary data.</text>
</comment>
<dbReference type="InterPro" id="IPR016024">
    <property type="entry name" value="ARM-type_fold"/>
</dbReference>
<dbReference type="Proteomes" id="UP000274358">
    <property type="component" value="Unassembled WGS sequence"/>
</dbReference>
<dbReference type="EMBL" id="RYYV01000037">
    <property type="protein sequence ID" value="RUL69180.1"/>
    <property type="molecule type" value="Genomic_DNA"/>
</dbReference>
<evidence type="ECO:0000313" key="1">
    <source>
        <dbReference type="EMBL" id="RUL69180.1"/>
    </source>
</evidence>